<accession>A0ABV6F3X9</accession>
<comment type="caution">
    <text evidence="2">The sequence shown here is derived from an EMBL/GenBank/DDBJ whole genome shotgun (WGS) entry which is preliminary data.</text>
</comment>
<dbReference type="RefSeq" id="WP_378040893.1">
    <property type="nucleotide sequence ID" value="NZ_JBHLWH010000019.1"/>
</dbReference>
<proteinExistence type="predicted"/>
<organism evidence="2 3">
    <name type="scientific">Citricoccus parietis</name>
    <dbReference type="NCBI Taxonomy" id="592307"/>
    <lineage>
        <taxon>Bacteria</taxon>
        <taxon>Bacillati</taxon>
        <taxon>Actinomycetota</taxon>
        <taxon>Actinomycetes</taxon>
        <taxon>Micrococcales</taxon>
        <taxon>Micrococcaceae</taxon>
        <taxon>Citricoccus</taxon>
    </lineage>
</organism>
<dbReference type="Proteomes" id="UP001589766">
    <property type="component" value="Unassembled WGS sequence"/>
</dbReference>
<name>A0ABV6F3X9_9MICC</name>
<dbReference type="EMBL" id="JBHLWH010000019">
    <property type="protein sequence ID" value="MFC0248214.1"/>
    <property type="molecule type" value="Genomic_DNA"/>
</dbReference>
<feature type="region of interest" description="Disordered" evidence="1">
    <location>
        <begin position="24"/>
        <end position="44"/>
    </location>
</feature>
<reference evidence="2 3" key="1">
    <citation type="submission" date="2024-09" db="EMBL/GenBank/DDBJ databases">
        <authorList>
            <person name="Sun Q."/>
            <person name="Mori K."/>
        </authorList>
    </citation>
    <scope>NUCLEOTIDE SEQUENCE [LARGE SCALE GENOMIC DNA]</scope>
    <source>
        <strain evidence="2 3">CCM 7609</strain>
    </source>
</reference>
<keyword evidence="3" id="KW-1185">Reference proteome</keyword>
<sequence>MLRFWEHQSADSVAASVAEAVASKKTDDAGLGTVGVHGPHQEHS</sequence>
<evidence type="ECO:0000313" key="3">
    <source>
        <dbReference type="Proteomes" id="UP001589766"/>
    </source>
</evidence>
<evidence type="ECO:0000313" key="2">
    <source>
        <dbReference type="EMBL" id="MFC0248214.1"/>
    </source>
</evidence>
<gene>
    <name evidence="2" type="ORF">ACFFIO_06840</name>
</gene>
<protein>
    <submittedName>
        <fullName evidence="2">Uncharacterized protein</fullName>
    </submittedName>
</protein>
<evidence type="ECO:0000256" key="1">
    <source>
        <dbReference type="SAM" id="MobiDB-lite"/>
    </source>
</evidence>